<proteinExistence type="predicted"/>
<protein>
    <submittedName>
        <fullName evidence="1">Uncharacterized protein</fullName>
    </submittedName>
</protein>
<comment type="caution">
    <text evidence="1">The sequence shown here is derived from an EMBL/GenBank/DDBJ whole genome shotgun (WGS) entry which is preliminary data.</text>
</comment>
<evidence type="ECO:0000313" key="2">
    <source>
        <dbReference type="Proteomes" id="UP001175226"/>
    </source>
</evidence>
<gene>
    <name evidence="1" type="ORF">EV421DRAFT_1971355</name>
</gene>
<sequence>MTGSNTSPNSEATMSRSIRKVGVEKRPLYAGSTLLLNVYDDSQVSTAPHKFRTSREHLRQVSFKLVGLVVTPVVSLGGRQRATKIHLHERSSAGNRRSKREKLTLRVRLEISVSIPSLRDTPVKPMENRLFPPPQLRTAENQGRRLRWRADVGFVGGKEDDVLLVTFCVNHGPGQTLRMYILLWHWCMTRALCWEIDEIKGEGLTEIATLFQWSRDIQIKGTDRKESRFLVRLPLWLVDTGNMKKTPVLIMIFRQGGRNWSQLRAENLLLPCGGTLVVQPSYPLNAQAIAPDERSPIQYWNWRRVALMGSLEVVNQAPPFLSSFVTDIVMLSMF</sequence>
<keyword evidence="2" id="KW-1185">Reference proteome</keyword>
<dbReference type="Proteomes" id="UP001175226">
    <property type="component" value="Unassembled WGS sequence"/>
</dbReference>
<evidence type="ECO:0000313" key="1">
    <source>
        <dbReference type="EMBL" id="KAK0438373.1"/>
    </source>
</evidence>
<reference evidence="1" key="1">
    <citation type="submission" date="2023-06" db="EMBL/GenBank/DDBJ databases">
        <authorList>
            <consortium name="Lawrence Berkeley National Laboratory"/>
            <person name="Ahrendt S."/>
            <person name="Sahu N."/>
            <person name="Indic B."/>
            <person name="Wong-Bajracharya J."/>
            <person name="Merenyi Z."/>
            <person name="Ke H.-M."/>
            <person name="Monk M."/>
            <person name="Kocsube S."/>
            <person name="Drula E."/>
            <person name="Lipzen A."/>
            <person name="Balint B."/>
            <person name="Henrissat B."/>
            <person name="Andreopoulos B."/>
            <person name="Martin F.M."/>
            <person name="Harder C.B."/>
            <person name="Rigling D."/>
            <person name="Ford K.L."/>
            <person name="Foster G.D."/>
            <person name="Pangilinan J."/>
            <person name="Papanicolaou A."/>
            <person name="Barry K."/>
            <person name="LaButti K."/>
            <person name="Viragh M."/>
            <person name="Koriabine M."/>
            <person name="Yan M."/>
            <person name="Riley R."/>
            <person name="Champramary S."/>
            <person name="Plett K.L."/>
            <person name="Tsai I.J."/>
            <person name="Slot J."/>
            <person name="Sipos G."/>
            <person name="Plett J."/>
            <person name="Nagy L.G."/>
            <person name="Grigoriev I.V."/>
        </authorList>
    </citation>
    <scope>NUCLEOTIDE SEQUENCE</scope>
    <source>
        <strain evidence="1">FPL87.14</strain>
    </source>
</reference>
<organism evidence="1 2">
    <name type="scientific">Armillaria borealis</name>
    <dbReference type="NCBI Taxonomy" id="47425"/>
    <lineage>
        <taxon>Eukaryota</taxon>
        <taxon>Fungi</taxon>
        <taxon>Dikarya</taxon>
        <taxon>Basidiomycota</taxon>
        <taxon>Agaricomycotina</taxon>
        <taxon>Agaricomycetes</taxon>
        <taxon>Agaricomycetidae</taxon>
        <taxon>Agaricales</taxon>
        <taxon>Marasmiineae</taxon>
        <taxon>Physalacriaceae</taxon>
        <taxon>Armillaria</taxon>
    </lineage>
</organism>
<dbReference type="EMBL" id="JAUEPT010000043">
    <property type="protein sequence ID" value="KAK0438373.1"/>
    <property type="molecule type" value="Genomic_DNA"/>
</dbReference>
<accession>A0AA39JD08</accession>
<dbReference type="AlphaFoldDB" id="A0AA39JD08"/>
<name>A0AA39JD08_9AGAR</name>